<dbReference type="Proteomes" id="UP000298327">
    <property type="component" value="Unassembled WGS sequence"/>
</dbReference>
<dbReference type="InterPro" id="IPR002293">
    <property type="entry name" value="AA/rel_permease1"/>
</dbReference>
<feature type="transmembrane region" description="Helical" evidence="6">
    <location>
        <begin position="316"/>
        <end position="337"/>
    </location>
</feature>
<evidence type="ECO:0008006" key="9">
    <source>
        <dbReference type="Google" id="ProtNLM"/>
    </source>
</evidence>
<dbReference type="GO" id="GO:0005886">
    <property type="term" value="C:plasma membrane"/>
    <property type="evidence" value="ECO:0007669"/>
    <property type="project" value="UniProtKB-SubCell"/>
</dbReference>
<feature type="transmembrane region" description="Helical" evidence="6">
    <location>
        <begin position="200"/>
        <end position="223"/>
    </location>
</feature>
<feature type="transmembrane region" description="Helical" evidence="6">
    <location>
        <begin position="404"/>
        <end position="430"/>
    </location>
</feature>
<dbReference type="PANTHER" id="PTHR42770:SF7">
    <property type="entry name" value="MEMBRANE PROTEIN"/>
    <property type="match status" value="1"/>
</dbReference>
<dbReference type="AlphaFoldDB" id="A0A4Y9YWD6"/>
<keyword evidence="5 6" id="KW-0472">Membrane</keyword>
<evidence type="ECO:0000313" key="7">
    <source>
        <dbReference type="EMBL" id="TFY65983.1"/>
    </source>
</evidence>
<dbReference type="STRING" id="205917.A0A4Y9YWD6"/>
<evidence type="ECO:0000256" key="5">
    <source>
        <dbReference type="ARBA" id="ARBA00023136"/>
    </source>
</evidence>
<feature type="transmembrane region" description="Helical" evidence="6">
    <location>
        <begin position="540"/>
        <end position="559"/>
    </location>
</feature>
<evidence type="ECO:0000256" key="6">
    <source>
        <dbReference type="SAM" id="Phobius"/>
    </source>
</evidence>
<dbReference type="Pfam" id="PF13520">
    <property type="entry name" value="AA_permease_2"/>
    <property type="match status" value="1"/>
</dbReference>
<evidence type="ECO:0000256" key="1">
    <source>
        <dbReference type="ARBA" id="ARBA00004651"/>
    </source>
</evidence>
<feature type="transmembrane region" description="Helical" evidence="6">
    <location>
        <begin position="512"/>
        <end position="534"/>
    </location>
</feature>
<evidence type="ECO:0000256" key="2">
    <source>
        <dbReference type="ARBA" id="ARBA00022475"/>
    </source>
</evidence>
<dbReference type="InterPro" id="IPR050367">
    <property type="entry name" value="APC_superfamily"/>
</dbReference>
<reference evidence="7 8" key="1">
    <citation type="submission" date="2019-02" db="EMBL/GenBank/DDBJ databases">
        <title>Genome sequencing of the rare red list fungi Dentipellis fragilis.</title>
        <authorList>
            <person name="Buettner E."/>
            <person name="Kellner H."/>
        </authorList>
    </citation>
    <scope>NUCLEOTIDE SEQUENCE [LARGE SCALE GENOMIC DNA]</scope>
    <source>
        <strain evidence="7 8">DSM 105465</strain>
    </source>
</reference>
<organism evidence="7 8">
    <name type="scientific">Dentipellis fragilis</name>
    <dbReference type="NCBI Taxonomy" id="205917"/>
    <lineage>
        <taxon>Eukaryota</taxon>
        <taxon>Fungi</taxon>
        <taxon>Dikarya</taxon>
        <taxon>Basidiomycota</taxon>
        <taxon>Agaricomycotina</taxon>
        <taxon>Agaricomycetes</taxon>
        <taxon>Russulales</taxon>
        <taxon>Hericiaceae</taxon>
        <taxon>Dentipellis</taxon>
    </lineage>
</organism>
<dbReference type="GO" id="GO:0022857">
    <property type="term" value="F:transmembrane transporter activity"/>
    <property type="evidence" value="ECO:0007669"/>
    <property type="project" value="InterPro"/>
</dbReference>
<feature type="transmembrane region" description="Helical" evidence="6">
    <location>
        <begin position="358"/>
        <end position="378"/>
    </location>
</feature>
<name>A0A4Y9YWD6_9AGAM</name>
<evidence type="ECO:0000256" key="4">
    <source>
        <dbReference type="ARBA" id="ARBA00022989"/>
    </source>
</evidence>
<proteinExistence type="predicted"/>
<comment type="caution">
    <text evidence="7">The sequence shown here is derived from an EMBL/GenBank/DDBJ whole genome shotgun (WGS) entry which is preliminary data.</text>
</comment>
<sequence length="712" mass="76933">MNRDLEMGDKAAETLAGRIGDAEKRTSGVSNGARPLRPIAEAVDYVYATEAPDNADIQSITPPSFAQSEFQTIVRRQRYGNDPDGLKIGHIPSRSPHLHHAWDFVGWGSLRYVEIKKEDLDAVEENAKEPITYLGQIKASSVAGNGVVGSVFYTFPVIAATAGIFSPLCLVVACLLLLFFRPVMLELAAAVRLNGANYIYLLQFSGKLASIIGAAATLLDAVATSTVSAATASTYLTGEFGHLPVSSGVFTIIFLSALGLLALAGIRESASLSASVFIFHIISMTMLIIAAIVHWAHSDPHSHILRANWDLRPTGALDIVRTLFYGICIAFLGVTGFECTPSYIQNMRPATYSAVLRNLIIIAAILNGTLCLLVYAIIPSQTILSGANVLSVLAEYAAGRWLRVWVVVDAVGVLLGGVLTGVVSAGGLIDRLAQDNVLPQIFLAKLPVTKSAYVATLTSLAISLLLFVASGMSLNTVSSAFSVAFFKLTSYQYCFSNLLLKVNRSRLPREPRVGMLTLFGALVVVCTTWAGNVALNPTSLAVFAVAFIAILACLIILNAQPWMLRVALRLHSASSFARTRLTRLGALLVRAYKRSRSAQVCIWTKTDDIHTMLQALLSVQRNAPDASTVIFVHAYPSIENIPSELHPNTRLLDEAFPTITVDLAFVQGEFSPKLVEATSRTLGIPRSRMCVLSLGRNHRWPLGDYNGMRVIM</sequence>
<accession>A0A4Y9YWD6</accession>
<keyword evidence="4 6" id="KW-1133">Transmembrane helix</keyword>
<comment type="subcellular location">
    <subcellularLocation>
        <location evidence="1">Cell membrane</location>
        <topology evidence="1">Multi-pass membrane protein</topology>
    </subcellularLocation>
</comment>
<evidence type="ECO:0000313" key="8">
    <source>
        <dbReference type="Proteomes" id="UP000298327"/>
    </source>
</evidence>
<feature type="transmembrane region" description="Helical" evidence="6">
    <location>
        <begin position="480"/>
        <end position="500"/>
    </location>
</feature>
<dbReference type="EMBL" id="SEOQ01000289">
    <property type="protein sequence ID" value="TFY65983.1"/>
    <property type="molecule type" value="Genomic_DNA"/>
</dbReference>
<dbReference type="OrthoDB" id="1718410at2759"/>
<keyword evidence="2" id="KW-1003">Cell membrane</keyword>
<feature type="transmembrane region" description="Helical" evidence="6">
    <location>
        <begin position="157"/>
        <end position="180"/>
    </location>
</feature>
<evidence type="ECO:0000256" key="3">
    <source>
        <dbReference type="ARBA" id="ARBA00022692"/>
    </source>
</evidence>
<gene>
    <name evidence="7" type="ORF">EVG20_g5105</name>
</gene>
<feature type="transmembrane region" description="Helical" evidence="6">
    <location>
        <begin position="276"/>
        <end position="296"/>
    </location>
</feature>
<protein>
    <recommendedName>
        <fullName evidence="9">Amino acid permease/ SLC12A domain-containing protein</fullName>
    </recommendedName>
</protein>
<dbReference type="PANTHER" id="PTHR42770">
    <property type="entry name" value="AMINO ACID TRANSPORTER-RELATED"/>
    <property type="match status" value="1"/>
</dbReference>
<feature type="transmembrane region" description="Helical" evidence="6">
    <location>
        <begin position="243"/>
        <end position="264"/>
    </location>
</feature>
<keyword evidence="8" id="KW-1185">Reference proteome</keyword>
<dbReference type="Gene3D" id="1.20.1740.10">
    <property type="entry name" value="Amino acid/polyamine transporter I"/>
    <property type="match status" value="1"/>
</dbReference>
<keyword evidence="3 6" id="KW-0812">Transmembrane</keyword>
<feature type="transmembrane region" description="Helical" evidence="6">
    <location>
        <begin position="451"/>
        <end position="474"/>
    </location>
</feature>